<keyword evidence="1" id="KW-0472">Membrane</keyword>
<feature type="transmembrane region" description="Helical" evidence="1">
    <location>
        <begin position="228"/>
        <end position="244"/>
    </location>
</feature>
<reference evidence="3 4" key="1">
    <citation type="journal article" date="2015" name="Nature">
        <title>rRNA introns, odd ribosomes, and small enigmatic genomes across a large radiation of phyla.</title>
        <authorList>
            <person name="Brown C.T."/>
            <person name="Hug L.A."/>
            <person name="Thomas B.C."/>
            <person name="Sharon I."/>
            <person name="Castelle C.J."/>
            <person name="Singh A."/>
            <person name="Wilkins M.J."/>
            <person name="Williams K.H."/>
            <person name="Banfield J.F."/>
        </authorList>
    </citation>
    <scope>NUCLEOTIDE SEQUENCE [LARGE SCALE GENOMIC DNA]</scope>
</reference>
<feature type="domain" description="Membrane protein 6-pyruvoyl-tetrahydropterin synthase-related" evidence="2">
    <location>
        <begin position="107"/>
        <end position="421"/>
    </location>
</feature>
<feature type="transmembrane region" description="Helical" evidence="1">
    <location>
        <begin position="132"/>
        <end position="151"/>
    </location>
</feature>
<dbReference type="STRING" id="1618570.UT08_C0004G0068"/>
<evidence type="ECO:0000259" key="2">
    <source>
        <dbReference type="Pfam" id="PF10131"/>
    </source>
</evidence>
<feature type="transmembrane region" description="Helical" evidence="1">
    <location>
        <begin position="555"/>
        <end position="576"/>
    </location>
</feature>
<comment type="caution">
    <text evidence="3">The sequence shown here is derived from an EMBL/GenBank/DDBJ whole genome shotgun (WGS) entry which is preliminary data.</text>
</comment>
<feature type="transmembrane region" description="Helical" evidence="1">
    <location>
        <begin position="206"/>
        <end position="222"/>
    </location>
</feature>
<organism evidence="3 4">
    <name type="scientific">Candidatus Woesebacteria bacterium GW2011_GWB1_38_8</name>
    <dbReference type="NCBI Taxonomy" id="1618570"/>
    <lineage>
        <taxon>Bacteria</taxon>
        <taxon>Candidatus Woeseibacteriota</taxon>
    </lineage>
</organism>
<proteinExistence type="predicted"/>
<keyword evidence="1" id="KW-1133">Transmembrane helix</keyword>
<evidence type="ECO:0000313" key="4">
    <source>
        <dbReference type="Proteomes" id="UP000034081"/>
    </source>
</evidence>
<dbReference type="Pfam" id="PF10131">
    <property type="entry name" value="PTPS_related"/>
    <property type="match status" value="1"/>
</dbReference>
<dbReference type="Proteomes" id="UP000034081">
    <property type="component" value="Unassembled WGS sequence"/>
</dbReference>
<feature type="transmembrane region" description="Helical" evidence="1">
    <location>
        <begin position="404"/>
        <end position="422"/>
    </location>
</feature>
<dbReference type="InterPro" id="IPR018776">
    <property type="entry name" value="Membrane_prot_PTPS-rel_domain"/>
</dbReference>
<accession>A0A0G0P8X1</accession>
<protein>
    <recommendedName>
        <fullName evidence="2">Membrane protein 6-pyruvoyl-tetrahydropterin synthase-related domain-containing protein</fullName>
    </recommendedName>
</protein>
<keyword evidence="1" id="KW-0812">Transmembrane</keyword>
<gene>
    <name evidence="3" type="ORF">UT08_C0004G0068</name>
</gene>
<dbReference type="EMBL" id="LBVL01000004">
    <property type="protein sequence ID" value="KKQ85756.1"/>
    <property type="molecule type" value="Genomic_DNA"/>
</dbReference>
<feature type="transmembrane region" description="Helical" evidence="1">
    <location>
        <begin position="14"/>
        <end position="36"/>
    </location>
</feature>
<feature type="transmembrane region" description="Helical" evidence="1">
    <location>
        <begin position="181"/>
        <end position="199"/>
    </location>
</feature>
<dbReference type="AlphaFoldDB" id="A0A0G0P8X1"/>
<feature type="transmembrane region" description="Helical" evidence="1">
    <location>
        <begin position="43"/>
        <end position="61"/>
    </location>
</feature>
<name>A0A0G0P8X1_9BACT</name>
<evidence type="ECO:0000313" key="3">
    <source>
        <dbReference type="EMBL" id="KKQ85756.1"/>
    </source>
</evidence>
<feature type="transmembrane region" description="Helical" evidence="1">
    <location>
        <begin position="343"/>
        <end position="365"/>
    </location>
</feature>
<sequence length="592" mass="68560">MLKIFQQFLLHPPYHMVFISLISLVLYLSIISFFRFVYPKRKIPYPILLLGFSLLPIISIFREGTYESSDINIHIVRTMAFYKSLAEGVLIPRWAGELNATYGYPLFNYYYPLPYYISSFYHFLGFNFLDSVKILLITTYLSSGLAMFYWLKNKVTEKYAFLGSVFYLFAPYHLVDMHFRAAVGEMTAFVFLPLSFFFIDKIIEKGSFLWIYLTGISIALLILSHPAIALVGFFGIISYCILLLSTSRKNIILKVLAGILTGLLFSAFYWLPANLEAKYVYQQIGELVLKYQSLSELLYSKWRQGLLFQGPMGEQSYLLGYSHWIVIFLSFYLIFIKRNKDKFLIFFSIITTILIFLTLDIGKFVWNYLPILKKMLITSRLLVIIAFTSSAVAAFTAKSIKKEKLFYFLIIIAIGSTILNWGNRKNIQDKKDQQIVYSMTAKDEGAYNAIPVTRPLDMLWLDPVPKTHIEAINGKLDILSETRTTIKHRYTVNTESDGLVKENTYYFPGWKLKINGKETDIIFDNKNFPGIIVFNTRAGINQIDLTFEDTSIRKYSVFISLLSLLISGLFLFLNSFKRIFTFWQQRQAGSHI</sequence>
<feature type="transmembrane region" description="Helical" evidence="1">
    <location>
        <begin position="251"/>
        <end position="271"/>
    </location>
</feature>
<feature type="transmembrane region" description="Helical" evidence="1">
    <location>
        <begin position="377"/>
        <end position="397"/>
    </location>
</feature>
<evidence type="ECO:0000256" key="1">
    <source>
        <dbReference type="SAM" id="Phobius"/>
    </source>
</evidence>
<feature type="transmembrane region" description="Helical" evidence="1">
    <location>
        <begin position="317"/>
        <end position="336"/>
    </location>
</feature>